<reference evidence="11" key="1">
    <citation type="journal article" date="2013" name="Nature">
        <title>Draft genome of the wheat A-genome progenitor Triticum urartu.</title>
        <authorList>
            <person name="Ling H.Q."/>
            <person name="Zhao S."/>
            <person name="Liu D."/>
            <person name="Wang J."/>
            <person name="Sun H."/>
            <person name="Zhang C."/>
            <person name="Fan H."/>
            <person name="Li D."/>
            <person name="Dong L."/>
            <person name="Tao Y."/>
            <person name="Gao C."/>
            <person name="Wu H."/>
            <person name="Li Y."/>
            <person name="Cui Y."/>
            <person name="Guo X."/>
            <person name="Zheng S."/>
            <person name="Wang B."/>
            <person name="Yu K."/>
            <person name="Liang Q."/>
            <person name="Yang W."/>
            <person name="Lou X."/>
            <person name="Chen J."/>
            <person name="Feng M."/>
            <person name="Jian J."/>
            <person name="Zhang X."/>
            <person name="Luo G."/>
            <person name="Jiang Y."/>
            <person name="Liu J."/>
            <person name="Wang Z."/>
            <person name="Sha Y."/>
            <person name="Zhang B."/>
            <person name="Wu H."/>
            <person name="Tang D."/>
            <person name="Shen Q."/>
            <person name="Xue P."/>
            <person name="Zou S."/>
            <person name="Wang X."/>
            <person name="Liu X."/>
            <person name="Wang F."/>
            <person name="Yang Y."/>
            <person name="An X."/>
            <person name="Dong Z."/>
            <person name="Zhang K."/>
            <person name="Zhang X."/>
            <person name="Luo M.C."/>
            <person name="Dvorak J."/>
            <person name="Tong Y."/>
            <person name="Wang J."/>
            <person name="Yang H."/>
            <person name="Li Z."/>
            <person name="Wang D."/>
            <person name="Zhang A."/>
            <person name="Wang J."/>
        </authorList>
    </citation>
    <scope>NUCLEOTIDE SEQUENCE</scope>
</reference>
<dbReference type="FunFam" id="1.10.510.10:FF:002131">
    <property type="match status" value="1"/>
</dbReference>
<evidence type="ECO:0000256" key="5">
    <source>
        <dbReference type="ARBA" id="ARBA00022777"/>
    </source>
</evidence>
<evidence type="ECO:0000256" key="6">
    <source>
        <dbReference type="ARBA" id="ARBA00022840"/>
    </source>
</evidence>
<dbReference type="GO" id="GO:0004674">
    <property type="term" value="F:protein serine/threonine kinase activity"/>
    <property type="evidence" value="ECO:0007669"/>
    <property type="project" value="UniProtKB-KW"/>
</dbReference>
<evidence type="ECO:0000256" key="8">
    <source>
        <dbReference type="ARBA" id="ARBA00048679"/>
    </source>
</evidence>
<dbReference type="OMA" id="NLQCERS"/>
<evidence type="ECO:0000256" key="4">
    <source>
        <dbReference type="ARBA" id="ARBA00022741"/>
    </source>
</evidence>
<keyword evidence="3" id="KW-0808">Transferase</keyword>
<protein>
    <recommendedName>
        <fullName evidence="1">non-specific serine/threonine protein kinase</fullName>
        <ecNumber evidence="1">2.7.11.1</ecNumber>
    </recommendedName>
</protein>
<evidence type="ECO:0000313" key="11">
    <source>
        <dbReference type="EMBL" id="EMS46039.1"/>
    </source>
</evidence>
<dbReference type="InterPro" id="IPR000719">
    <property type="entry name" value="Prot_kinase_dom"/>
</dbReference>
<dbReference type="SUPFAM" id="SSF56112">
    <property type="entry name" value="Protein kinase-like (PK-like)"/>
    <property type="match status" value="1"/>
</dbReference>
<keyword evidence="5 11" id="KW-0418">Kinase</keyword>
<dbReference type="eggNOG" id="KOG0610">
    <property type="taxonomic scope" value="Eukaryota"/>
</dbReference>
<comment type="catalytic activity">
    <reaction evidence="8">
        <text>L-seryl-[protein] + ATP = O-phospho-L-seryl-[protein] + ADP + H(+)</text>
        <dbReference type="Rhea" id="RHEA:17989"/>
        <dbReference type="Rhea" id="RHEA-COMP:9863"/>
        <dbReference type="Rhea" id="RHEA-COMP:11604"/>
        <dbReference type="ChEBI" id="CHEBI:15378"/>
        <dbReference type="ChEBI" id="CHEBI:29999"/>
        <dbReference type="ChEBI" id="CHEBI:30616"/>
        <dbReference type="ChEBI" id="CHEBI:83421"/>
        <dbReference type="ChEBI" id="CHEBI:456216"/>
        <dbReference type="EC" id="2.7.11.1"/>
    </reaction>
</comment>
<proteinExistence type="predicted"/>
<dbReference type="Gene3D" id="1.10.510.10">
    <property type="entry name" value="Transferase(Phosphotransferase) domain 1"/>
    <property type="match status" value="1"/>
</dbReference>
<sequence length="109" mass="12550">MPELVVEPTGARSMSFVGTHEYLAPEIVSGEGHGSSVDWWTLGIFIFELLYGVTPFKGYDNEMTLANIVARALEFPKDAPAFQRRGRHGRWLRRPREEEQPQRRRRHVG</sequence>
<dbReference type="GO" id="GO:0005524">
    <property type="term" value="F:ATP binding"/>
    <property type="evidence" value="ECO:0007669"/>
    <property type="project" value="UniProtKB-KW"/>
</dbReference>
<feature type="region of interest" description="Disordered" evidence="9">
    <location>
        <begin position="86"/>
        <end position="109"/>
    </location>
</feature>
<dbReference type="AlphaFoldDB" id="M7ZD87"/>
<dbReference type="PROSITE" id="PS50011">
    <property type="entry name" value="PROTEIN_KINASE_DOM"/>
    <property type="match status" value="1"/>
</dbReference>
<dbReference type="PANTHER" id="PTHR45637">
    <property type="entry name" value="FLIPPASE KINASE 1-RELATED"/>
    <property type="match status" value="1"/>
</dbReference>
<evidence type="ECO:0000256" key="7">
    <source>
        <dbReference type="ARBA" id="ARBA00047899"/>
    </source>
</evidence>
<evidence type="ECO:0000256" key="2">
    <source>
        <dbReference type="ARBA" id="ARBA00022527"/>
    </source>
</evidence>
<name>M7ZD87_TRIUA</name>
<keyword evidence="6" id="KW-0067">ATP-binding</keyword>
<feature type="domain" description="Protein kinase" evidence="10">
    <location>
        <begin position="1"/>
        <end position="109"/>
    </location>
</feature>
<evidence type="ECO:0000256" key="1">
    <source>
        <dbReference type="ARBA" id="ARBA00012513"/>
    </source>
</evidence>
<dbReference type="EMBL" id="KD278525">
    <property type="protein sequence ID" value="EMS46039.1"/>
    <property type="molecule type" value="Genomic_DNA"/>
</dbReference>
<evidence type="ECO:0000256" key="3">
    <source>
        <dbReference type="ARBA" id="ARBA00022679"/>
    </source>
</evidence>
<evidence type="ECO:0000259" key="10">
    <source>
        <dbReference type="PROSITE" id="PS50011"/>
    </source>
</evidence>
<gene>
    <name evidence="11" type="ORF">TRIUR3_34945</name>
</gene>
<comment type="catalytic activity">
    <reaction evidence="7">
        <text>L-threonyl-[protein] + ATP = O-phospho-L-threonyl-[protein] + ADP + H(+)</text>
        <dbReference type="Rhea" id="RHEA:46608"/>
        <dbReference type="Rhea" id="RHEA-COMP:11060"/>
        <dbReference type="Rhea" id="RHEA-COMP:11605"/>
        <dbReference type="ChEBI" id="CHEBI:15378"/>
        <dbReference type="ChEBI" id="CHEBI:30013"/>
        <dbReference type="ChEBI" id="CHEBI:30616"/>
        <dbReference type="ChEBI" id="CHEBI:61977"/>
        <dbReference type="ChEBI" id="CHEBI:456216"/>
        <dbReference type="EC" id="2.7.11.1"/>
    </reaction>
</comment>
<evidence type="ECO:0000256" key="9">
    <source>
        <dbReference type="SAM" id="MobiDB-lite"/>
    </source>
</evidence>
<organism evidence="11">
    <name type="scientific">Triticum urartu</name>
    <name type="common">Red wild einkorn</name>
    <name type="synonym">Crithodium urartu</name>
    <dbReference type="NCBI Taxonomy" id="4572"/>
    <lineage>
        <taxon>Eukaryota</taxon>
        <taxon>Viridiplantae</taxon>
        <taxon>Streptophyta</taxon>
        <taxon>Embryophyta</taxon>
        <taxon>Tracheophyta</taxon>
        <taxon>Spermatophyta</taxon>
        <taxon>Magnoliopsida</taxon>
        <taxon>Liliopsida</taxon>
        <taxon>Poales</taxon>
        <taxon>Poaceae</taxon>
        <taxon>BOP clade</taxon>
        <taxon>Pooideae</taxon>
        <taxon>Triticodae</taxon>
        <taxon>Triticeae</taxon>
        <taxon>Triticinae</taxon>
        <taxon>Triticum</taxon>
    </lineage>
</organism>
<dbReference type="Pfam" id="PF00069">
    <property type="entry name" value="Pkinase"/>
    <property type="match status" value="1"/>
</dbReference>
<dbReference type="EC" id="2.7.11.1" evidence="1"/>
<keyword evidence="4" id="KW-0547">Nucleotide-binding</keyword>
<dbReference type="InterPro" id="IPR011009">
    <property type="entry name" value="Kinase-like_dom_sf"/>
</dbReference>
<dbReference type="STRING" id="4572.M7ZD87"/>
<accession>M7ZD87</accession>
<keyword evidence="2" id="KW-0723">Serine/threonine-protein kinase</keyword>